<accession>A0ABY6PEN8</accession>
<dbReference type="CDD" id="cd05141">
    <property type="entry name" value="Barstar_evA4336-like"/>
    <property type="match status" value="1"/>
</dbReference>
<proteinExistence type="inferred from homology"/>
<dbReference type="SUPFAM" id="SSF52038">
    <property type="entry name" value="Barstar-related"/>
    <property type="match status" value="1"/>
</dbReference>
<dbReference type="Pfam" id="PF01337">
    <property type="entry name" value="Barstar"/>
    <property type="match status" value="1"/>
</dbReference>
<dbReference type="InterPro" id="IPR000468">
    <property type="entry name" value="Barstar"/>
</dbReference>
<sequence>MTGPEPAAVPRPLAAVLDGRTPAGVLPWPADRPVAEALAAAREAGWTGAVLDLEGVADKAAFMDRCAGALRLPTWFGRNWDALADCLTDLSWCPADRGRLLALTGWQGYAAAVPEDWAVVESVLADAVGFWRDTGTGLAVVLARAGTVGRRPDAGPGRSLRSPLGGSHTWPSRG</sequence>
<name>A0ABY6PEN8_9ACTN</name>
<evidence type="ECO:0000256" key="1">
    <source>
        <dbReference type="ARBA" id="ARBA00006845"/>
    </source>
</evidence>
<keyword evidence="5" id="KW-1185">Reference proteome</keyword>
<gene>
    <name evidence="4" type="ORF">OJ254_21160</name>
</gene>
<evidence type="ECO:0000313" key="5">
    <source>
        <dbReference type="Proteomes" id="UP001164959"/>
    </source>
</evidence>
<comment type="similarity">
    <text evidence="1">Belongs to the barstar family.</text>
</comment>
<dbReference type="Proteomes" id="UP001164959">
    <property type="component" value="Chromosome"/>
</dbReference>
<dbReference type="InterPro" id="IPR035905">
    <property type="entry name" value="Barstar-like_sf"/>
</dbReference>
<feature type="region of interest" description="Disordered" evidence="2">
    <location>
        <begin position="151"/>
        <end position="174"/>
    </location>
</feature>
<protein>
    <submittedName>
        <fullName evidence="4">Barstar family protein</fullName>
    </submittedName>
</protein>
<evidence type="ECO:0000256" key="2">
    <source>
        <dbReference type="SAM" id="MobiDB-lite"/>
    </source>
</evidence>
<evidence type="ECO:0000259" key="3">
    <source>
        <dbReference type="Pfam" id="PF01337"/>
    </source>
</evidence>
<feature type="domain" description="Barstar (barnase inhibitor)" evidence="3">
    <location>
        <begin position="49"/>
        <end position="142"/>
    </location>
</feature>
<reference evidence="4" key="1">
    <citation type="submission" date="2022-11" db="EMBL/GenBank/DDBJ databases">
        <title>Identification and genomic analyses of a novel endophytic actinobacterium Streptomyces endophytica sp. nov. with potential for biocontrol of Yam anthracnose.</title>
        <authorList>
            <person name="Huang X."/>
        </authorList>
    </citation>
    <scope>NUCLEOTIDE SEQUENCE</scope>
    <source>
        <strain evidence="4">HNM0140</strain>
    </source>
</reference>
<evidence type="ECO:0000313" key="4">
    <source>
        <dbReference type="EMBL" id="UZJ32324.1"/>
    </source>
</evidence>
<dbReference type="Gene3D" id="3.30.370.10">
    <property type="entry name" value="Barstar-like"/>
    <property type="match status" value="1"/>
</dbReference>
<dbReference type="RefSeq" id="WP_265363574.1">
    <property type="nucleotide sequence ID" value="NZ_CP110636.1"/>
</dbReference>
<organism evidence="4 5">
    <name type="scientific">Streptomyces endophytica</name>
    <dbReference type="NCBI Taxonomy" id="2991496"/>
    <lineage>
        <taxon>Bacteria</taxon>
        <taxon>Bacillati</taxon>
        <taxon>Actinomycetota</taxon>
        <taxon>Actinomycetes</taxon>
        <taxon>Kitasatosporales</taxon>
        <taxon>Streptomycetaceae</taxon>
        <taxon>Streptomyces</taxon>
    </lineage>
</organism>
<dbReference type="EMBL" id="CP110636">
    <property type="protein sequence ID" value="UZJ32324.1"/>
    <property type="molecule type" value="Genomic_DNA"/>
</dbReference>